<dbReference type="InterPro" id="IPR000835">
    <property type="entry name" value="HTH_MarR-typ"/>
</dbReference>
<dbReference type="InterPro" id="IPR036388">
    <property type="entry name" value="WH-like_DNA-bd_sf"/>
</dbReference>
<dbReference type="SUPFAM" id="SSF46785">
    <property type="entry name" value="Winged helix' DNA-binding domain"/>
    <property type="match status" value="1"/>
</dbReference>
<dbReference type="SMART" id="SM00347">
    <property type="entry name" value="HTH_MARR"/>
    <property type="match status" value="1"/>
</dbReference>
<dbReference type="PANTHER" id="PTHR39515">
    <property type="entry name" value="CONSERVED PROTEIN"/>
    <property type="match status" value="1"/>
</dbReference>
<proteinExistence type="predicted"/>
<comment type="caution">
    <text evidence="2">The sequence shown here is derived from an EMBL/GenBank/DDBJ whole genome shotgun (WGS) entry which is preliminary data.</text>
</comment>
<evidence type="ECO:0000313" key="3">
    <source>
        <dbReference type="Proteomes" id="UP000649955"/>
    </source>
</evidence>
<dbReference type="InterPro" id="IPR052526">
    <property type="entry name" value="HTH-type_Bedaq_tolerance"/>
</dbReference>
<evidence type="ECO:0000259" key="1">
    <source>
        <dbReference type="PROSITE" id="PS50995"/>
    </source>
</evidence>
<dbReference type="Pfam" id="PF12802">
    <property type="entry name" value="MarR_2"/>
    <property type="match status" value="1"/>
</dbReference>
<dbReference type="PROSITE" id="PS50995">
    <property type="entry name" value="HTH_MARR_2"/>
    <property type="match status" value="1"/>
</dbReference>
<dbReference type="PANTHER" id="PTHR39515:SF2">
    <property type="entry name" value="HTH-TYPE TRANSCRIPTIONAL REGULATOR RV0880"/>
    <property type="match status" value="1"/>
</dbReference>
<dbReference type="InterPro" id="IPR036390">
    <property type="entry name" value="WH_DNA-bd_sf"/>
</dbReference>
<dbReference type="Proteomes" id="UP000649955">
    <property type="component" value="Unassembled WGS sequence"/>
</dbReference>
<accession>A0ABQ3K322</accession>
<keyword evidence="3" id="KW-1185">Reference proteome</keyword>
<feature type="domain" description="HTH marR-type" evidence="1">
    <location>
        <begin position="1"/>
        <end position="146"/>
    </location>
</feature>
<sequence>MYMGEIPPHVAESAGWIRGVVAQLHRRLRHVDNAGILTPSQSAVLHRLHREGPATQGELAAAEHVRQQSMAATLGVLDELGYLDRTPDPADRRRVVISLSGAGRDTVRGIQQHRDEWLAQALLDELSPAELDAVTRALPLLQRVAEH</sequence>
<dbReference type="Gene3D" id="1.10.287.100">
    <property type="match status" value="1"/>
</dbReference>
<gene>
    <name evidence="2" type="ORF">GCM10017567_15180</name>
</gene>
<protein>
    <submittedName>
        <fullName evidence="2">MarR family transcriptional regulator</fullName>
    </submittedName>
</protein>
<evidence type="ECO:0000313" key="2">
    <source>
        <dbReference type="EMBL" id="GHG00979.1"/>
    </source>
</evidence>
<name>A0ABQ3K322_9PSEU</name>
<organism evidence="2 3">
    <name type="scientific">Amycolatopsis bullii</name>
    <dbReference type="NCBI Taxonomy" id="941987"/>
    <lineage>
        <taxon>Bacteria</taxon>
        <taxon>Bacillati</taxon>
        <taxon>Actinomycetota</taxon>
        <taxon>Actinomycetes</taxon>
        <taxon>Pseudonocardiales</taxon>
        <taxon>Pseudonocardiaceae</taxon>
        <taxon>Amycolatopsis</taxon>
    </lineage>
</organism>
<dbReference type="Gene3D" id="1.10.10.10">
    <property type="entry name" value="Winged helix-like DNA-binding domain superfamily/Winged helix DNA-binding domain"/>
    <property type="match status" value="1"/>
</dbReference>
<reference evidence="3" key="1">
    <citation type="journal article" date="2019" name="Int. J. Syst. Evol. Microbiol.">
        <title>The Global Catalogue of Microorganisms (GCM) 10K type strain sequencing project: providing services to taxonomists for standard genome sequencing and annotation.</title>
        <authorList>
            <consortium name="The Broad Institute Genomics Platform"/>
            <consortium name="The Broad Institute Genome Sequencing Center for Infectious Disease"/>
            <person name="Wu L."/>
            <person name="Ma J."/>
        </authorList>
    </citation>
    <scope>NUCLEOTIDE SEQUENCE [LARGE SCALE GENOMIC DNA]</scope>
    <source>
        <strain evidence="3">CGMCC 4.7680</strain>
    </source>
</reference>
<dbReference type="EMBL" id="BNAW01000004">
    <property type="protein sequence ID" value="GHG00979.1"/>
    <property type="molecule type" value="Genomic_DNA"/>
</dbReference>